<dbReference type="AlphaFoldDB" id="A0AAD7B3B2"/>
<dbReference type="GO" id="GO:0016705">
    <property type="term" value="F:oxidoreductase activity, acting on paired donors, with incorporation or reduction of molecular oxygen"/>
    <property type="evidence" value="ECO:0007669"/>
    <property type="project" value="InterPro"/>
</dbReference>
<keyword evidence="7" id="KW-0408">Iron</keyword>
<dbReference type="PANTHER" id="PTHR46300">
    <property type="entry name" value="P450, PUTATIVE (EUROFUNG)-RELATED-RELATED"/>
    <property type="match status" value="1"/>
</dbReference>
<proteinExistence type="inferred from homology"/>
<name>A0AAD7B3B2_MYCRO</name>
<evidence type="ECO:0000256" key="7">
    <source>
        <dbReference type="ARBA" id="ARBA00023004"/>
    </source>
</evidence>
<gene>
    <name evidence="9" type="ORF">B0H17DRAFT_1226447</name>
</gene>
<dbReference type="SUPFAM" id="SSF48264">
    <property type="entry name" value="Cytochrome P450"/>
    <property type="match status" value="1"/>
</dbReference>
<dbReference type="Gene3D" id="1.10.630.10">
    <property type="entry name" value="Cytochrome P450"/>
    <property type="match status" value="1"/>
</dbReference>
<dbReference type="GO" id="GO:0020037">
    <property type="term" value="F:heme binding"/>
    <property type="evidence" value="ECO:0007669"/>
    <property type="project" value="InterPro"/>
</dbReference>
<dbReference type="CDD" id="cd11065">
    <property type="entry name" value="CYP64-like"/>
    <property type="match status" value="1"/>
</dbReference>
<dbReference type="GO" id="GO:0004497">
    <property type="term" value="F:monooxygenase activity"/>
    <property type="evidence" value="ECO:0007669"/>
    <property type="project" value="UniProtKB-KW"/>
</dbReference>
<keyword evidence="10" id="KW-1185">Reference proteome</keyword>
<comment type="cofactor">
    <cofactor evidence="1">
        <name>heme</name>
        <dbReference type="ChEBI" id="CHEBI:30413"/>
    </cofactor>
</comment>
<keyword evidence="4" id="KW-0349">Heme</keyword>
<dbReference type="InterPro" id="IPR050364">
    <property type="entry name" value="Cytochrome_P450_fung"/>
</dbReference>
<dbReference type="Proteomes" id="UP001221757">
    <property type="component" value="Unassembled WGS sequence"/>
</dbReference>
<dbReference type="InterPro" id="IPR001128">
    <property type="entry name" value="Cyt_P450"/>
</dbReference>
<comment type="caution">
    <text evidence="9">The sequence shown here is derived from an EMBL/GenBank/DDBJ whole genome shotgun (WGS) entry which is preliminary data.</text>
</comment>
<accession>A0AAD7B3B2</accession>
<evidence type="ECO:0000256" key="3">
    <source>
        <dbReference type="ARBA" id="ARBA00010617"/>
    </source>
</evidence>
<evidence type="ECO:0000256" key="4">
    <source>
        <dbReference type="ARBA" id="ARBA00022617"/>
    </source>
</evidence>
<dbReference type="EMBL" id="JARKIE010001040">
    <property type="protein sequence ID" value="KAJ7608545.1"/>
    <property type="molecule type" value="Genomic_DNA"/>
</dbReference>
<keyword evidence="8" id="KW-0503">Monooxygenase</keyword>
<comment type="pathway">
    <text evidence="2">Secondary metabolite biosynthesis.</text>
</comment>
<evidence type="ECO:0000256" key="2">
    <source>
        <dbReference type="ARBA" id="ARBA00005179"/>
    </source>
</evidence>
<protein>
    <submittedName>
        <fullName evidence="9">Cytochrome P450</fullName>
    </submittedName>
</protein>
<dbReference type="GO" id="GO:0005506">
    <property type="term" value="F:iron ion binding"/>
    <property type="evidence" value="ECO:0007669"/>
    <property type="project" value="InterPro"/>
</dbReference>
<evidence type="ECO:0000256" key="8">
    <source>
        <dbReference type="ARBA" id="ARBA00023033"/>
    </source>
</evidence>
<evidence type="ECO:0000313" key="9">
    <source>
        <dbReference type="EMBL" id="KAJ7608545.1"/>
    </source>
</evidence>
<comment type="similarity">
    <text evidence="3">Belongs to the cytochrome P450 family.</text>
</comment>
<reference evidence="9" key="1">
    <citation type="submission" date="2023-03" db="EMBL/GenBank/DDBJ databases">
        <title>Massive genome expansion in bonnet fungi (Mycena s.s.) driven by repeated elements and novel gene families across ecological guilds.</title>
        <authorList>
            <consortium name="Lawrence Berkeley National Laboratory"/>
            <person name="Harder C.B."/>
            <person name="Miyauchi S."/>
            <person name="Viragh M."/>
            <person name="Kuo A."/>
            <person name="Thoen E."/>
            <person name="Andreopoulos B."/>
            <person name="Lu D."/>
            <person name="Skrede I."/>
            <person name="Drula E."/>
            <person name="Henrissat B."/>
            <person name="Morin E."/>
            <person name="Kohler A."/>
            <person name="Barry K."/>
            <person name="LaButti K."/>
            <person name="Morin E."/>
            <person name="Salamov A."/>
            <person name="Lipzen A."/>
            <person name="Mereny Z."/>
            <person name="Hegedus B."/>
            <person name="Baldrian P."/>
            <person name="Stursova M."/>
            <person name="Weitz H."/>
            <person name="Taylor A."/>
            <person name="Grigoriev I.V."/>
            <person name="Nagy L.G."/>
            <person name="Martin F."/>
            <person name="Kauserud H."/>
        </authorList>
    </citation>
    <scope>NUCLEOTIDE SEQUENCE</scope>
    <source>
        <strain evidence="9">CBHHK067</strain>
    </source>
</reference>
<dbReference type="InterPro" id="IPR036396">
    <property type="entry name" value="Cyt_P450_sf"/>
</dbReference>
<evidence type="ECO:0000256" key="5">
    <source>
        <dbReference type="ARBA" id="ARBA00022723"/>
    </source>
</evidence>
<dbReference type="PANTHER" id="PTHR46300:SF7">
    <property type="entry name" value="P450, PUTATIVE (EUROFUNG)-RELATED"/>
    <property type="match status" value="1"/>
</dbReference>
<keyword evidence="5" id="KW-0479">Metal-binding</keyword>
<dbReference type="Pfam" id="PF00067">
    <property type="entry name" value="p450"/>
    <property type="match status" value="1"/>
</dbReference>
<sequence length="450" mass="50072">MLPPGPRPLPLFKNVFDVPKAQEWLAFINMSRKYDSDVISLDLMGDTVIVLNSVAAVDALLEDRSAIYSDRVGFHWHIAFMRYGPRWKTHRKVLVQQFQPSQVLLHRPSELAAARVLLQRLLDLPEKSNGTSDTRMVILSTAYGIDVQPENDPHIDISEQALHAMACTGNRGAYLVDSLPFLKYVPEFLPGAGFKRQAREWFGVVSAMPDVAGTAKSSIASRALEDIEGRPDAENEEEVLKNILGACYGAYFCTVSVLGTFTLAMTMYPEVQKKAQAAVDGALGQGRLPDFNDSIPYVDAVIREVLRWRPVLPLSVPHAVTEDDVYNGYHIPAGSVVVGNSWAILHDEVIYGPNTDKFIPERWLTKEGEINAHMREPGKDMAQWSVWICVASILATFEISKSMDKRGMPSEPTGEYIGAFMCEILPRSEAARVMIETALPRTYSKDSSML</sequence>
<keyword evidence="6" id="KW-0560">Oxidoreductase</keyword>
<evidence type="ECO:0000256" key="6">
    <source>
        <dbReference type="ARBA" id="ARBA00023002"/>
    </source>
</evidence>
<evidence type="ECO:0000313" key="10">
    <source>
        <dbReference type="Proteomes" id="UP001221757"/>
    </source>
</evidence>
<evidence type="ECO:0000256" key="1">
    <source>
        <dbReference type="ARBA" id="ARBA00001971"/>
    </source>
</evidence>
<organism evidence="9 10">
    <name type="scientific">Mycena rosella</name>
    <name type="common">Pink bonnet</name>
    <name type="synonym">Agaricus rosellus</name>
    <dbReference type="NCBI Taxonomy" id="1033263"/>
    <lineage>
        <taxon>Eukaryota</taxon>
        <taxon>Fungi</taxon>
        <taxon>Dikarya</taxon>
        <taxon>Basidiomycota</taxon>
        <taxon>Agaricomycotina</taxon>
        <taxon>Agaricomycetes</taxon>
        <taxon>Agaricomycetidae</taxon>
        <taxon>Agaricales</taxon>
        <taxon>Marasmiineae</taxon>
        <taxon>Mycenaceae</taxon>
        <taxon>Mycena</taxon>
    </lineage>
</organism>
<dbReference type="PRINTS" id="PR00463">
    <property type="entry name" value="EP450I"/>
</dbReference>
<dbReference type="InterPro" id="IPR002401">
    <property type="entry name" value="Cyt_P450_E_grp-I"/>
</dbReference>